<evidence type="ECO:0000256" key="1">
    <source>
        <dbReference type="SAM" id="Phobius"/>
    </source>
</evidence>
<name>A0ABU1LGP2_9FLAO</name>
<evidence type="ECO:0000313" key="2">
    <source>
        <dbReference type="EMBL" id="MDR6405892.1"/>
    </source>
</evidence>
<dbReference type="Proteomes" id="UP001184853">
    <property type="component" value="Unassembled WGS sequence"/>
</dbReference>
<protein>
    <submittedName>
        <fullName evidence="2">Uncharacterized protein</fullName>
    </submittedName>
</protein>
<dbReference type="EMBL" id="JAVDQS010000007">
    <property type="protein sequence ID" value="MDR6405892.1"/>
    <property type="molecule type" value="Genomic_DNA"/>
</dbReference>
<comment type="caution">
    <text evidence="2">The sequence shown here is derived from an EMBL/GenBank/DDBJ whole genome shotgun (WGS) entry which is preliminary data.</text>
</comment>
<keyword evidence="1" id="KW-1133">Transmembrane helix</keyword>
<proteinExistence type="predicted"/>
<keyword evidence="1" id="KW-0472">Membrane</keyword>
<gene>
    <name evidence="2" type="ORF">J2781_002826</name>
</gene>
<reference evidence="2 3" key="1">
    <citation type="submission" date="2023-07" db="EMBL/GenBank/DDBJ databases">
        <title>Sorghum-associated microbial communities from plants grown in Nebraska, USA.</title>
        <authorList>
            <person name="Schachtman D."/>
        </authorList>
    </citation>
    <scope>NUCLEOTIDE SEQUENCE [LARGE SCALE GENOMIC DNA]</scope>
    <source>
        <strain evidence="2 3">DS1709</strain>
    </source>
</reference>
<keyword evidence="1" id="KW-0812">Transmembrane</keyword>
<feature type="transmembrane region" description="Helical" evidence="1">
    <location>
        <begin position="6"/>
        <end position="23"/>
    </location>
</feature>
<keyword evidence="3" id="KW-1185">Reference proteome</keyword>
<accession>A0ABU1LGP2</accession>
<sequence>MSVGFEALLLMIIIIIIILKSTYKKAIANTNHI</sequence>
<evidence type="ECO:0000313" key="3">
    <source>
        <dbReference type="Proteomes" id="UP001184853"/>
    </source>
</evidence>
<organism evidence="2 3">
    <name type="scientific">Chryseobacterium geocarposphaerae</name>
    <dbReference type="NCBI Taxonomy" id="1416776"/>
    <lineage>
        <taxon>Bacteria</taxon>
        <taxon>Pseudomonadati</taxon>
        <taxon>Bacteroidota</taxon>
        <taxon>Flavobacteriia</taxon>
        <taxon>Flavobacteriales</taxon>
        <taxon>Weeksellaceae</taxon>
        <taxon>Chryseobacterium group</taxon>
        <taxon>Chryseobacterium</taxon>
    </lineage>
</organism>